<protein>
    <submittedName>
        <fullName evidence="2">NAD-glutamate dehydrogenase</fullName>
    </submittedName>
</protein>
<dbReference type="AlphaFoldDB" id="A0A1H3RF75"/>
<dbReference type="Pfam" id="PF21075">
    <property type="entry name" value="GDH_ACT1"/>
    <property type="match status" value="1"/>
</dbReference>
<organism evidence="2 3">
    <name type="scientific">Geodermatophilus africanus</name>
    <dbReference type="NCBI Taxonomy" id="1137993"/>
    <lineage>
        <taxon>Bacteria</taxon>
        <taxon>Bacillati</taxon>
        <taxon>Actinomycetota</taxon>
        <taxon>Actinomycetes</taxon>
        <taxon>Geodermatophilales</taxon>
        <taxon>Geodermatophilaceae</taxon>
        <taxon>Geodermatophilus</taxon>
    </lineage>
</organism>
<accession>A0A1H3RF75</accession>
<dbReference type="InterPro" id="IPR024727">
    <property type="entry name" value="NAD_Glu_DH_N_ACT1"/>
</dbReference>
<keyword evidence="3" id="KW-1185">Reference proteome</keyword>
<gene>
    <name evidence="2" type="ORF">SAMN05660209_05134</name>
</gene>
<proteinExistence type="predicted"/>
<name>A0A1H3RF75_9ACTN</name>
<evidence type="ECO:0000313" key="2">
    <source>
        <dbReference type="EMBL" id="SDZ23599.1"/>
    </source>
</evidence>
<evidence type="ECO:0000259" key="1">
    <source>
        <dbReference type="Pfam" id="PF21075"/>
    </source>
</evidence>
<dbReference type="EMBL" id="FNOT01000035">
    <property type="protein sequence ID" value="SDZ23599.1"/>
    <property type="molecule type" value="Genomic_DNA"/>
</dbReference>
<sequence>MRGKVVDIVTDDMPFVVDSVTTEVIRHGLGLHPEMSSPVCRTALREELNRRVPPSSAHKAAG</sequence>
<dbReference type="Proteomes" id="UP000198921">
    <property type="component" value="Unassembled WGS sequence"/>
</dbReference>
<feature type="domain" description="NAD-glutamate dehydrogenase N-terminal ACT1" evidence="1">
    <location>
        <begin position="4"/>
        <end position="39"/>
    </location>
</feature>
<dbReference type="RefSeq" id="WP_170856982.1">
    <property type="nucleotide sequence ID" value="NZ_FNOT01000035.1"/>
</dbReference>
<evidence type="ECO:0000313" key="3">
    <source>
        <dbReference type="Proteomes" id="UP000198921"/>
    </source>
</evidence>
<dbReference type="STRING" id="1137993.SAMN05660209_05134"/>
<reference evidence="3" key="1">
    <citation type="submission" date="2016-10" db="EMBL/GenBank/DDBJ databases">
        <authorList>
            <person name="Varghese N."/>
            <person name="Submissions S."/>
        </authorList>
    </citation>
    <scope>NUCLEOTIDE SEQUENCE [LARGE SCALE GENOMIC DNA]</scope>
    <source>
        <strain evidence="3">DSM 45422</strain>
    </source>
</reference>